<feature type="transmembrane region" description="Helical" evidence="1">
    <location>
        <begin position="381"/>
        <end position="403"/>
    </location>
</feature>
<evidence type="ECO:0000313" key="4">
    <source>
        <dbReference type="Proteomes" id="UP000198384"/>
    </source>
</evidence>
<reference evidence="3 4" key="1">
    <citation type="submission" date="2017-06" db="EMBL/GenBank/DDBJ databases">
        <authorList>
            <person name="Kim H.J."/>
            <person name="Triplett B.A."/>
        </authorList>
    </citation>
    <scope>NUCLEOTIDE SEQUENCE [LARGE SCALE GENOMIC DNA]</scope>
    <source>
        <strain evidence="3 4">DSM 29150</strain>
    </source>
</reference>
<proteinExistence type="predicted"/>
<name>A0A238WJD1_9FLAO</name>
<keyword evidence="3" id="KW-0012">Acyltransferase</keyword>
<dbReference type="InterPro" id="IPR052744">
    <property type="entry name" value="GPAT/DAPAT"/>
</dbReference>
<sequence length="446" mass="52097">MIYHLLKQLVRLSLFFFFKKIVVSGKQHMLHDGPLIIVANHPNTLTDPLIIASLMKQQIGFLGNAGLFTNSFFGKFLEYFNVIPIFRKKDVNPGVTPNNNYSFSKCYEYLDKKGTILIFPEGSSYYELKLREIKTGTARIALSYNLLKDNDTNLKILPISLDYSDAIQFRSMVSVTIGEPIPVSTYKQDYLKNERKSVLELTGRIQTLLERNIPNTSNEEQEQFLLKSHKFYTTFNNPKSDLQLNPKQSLDVRAQISKSLRLLSKTNSELYKSTESKVHLFFNEIASEKLTPKFFTDKFLYKNKNVVCVSYFLKFLLLAPIYIFGLLTNYIPYILPSVLFNTSKLDIEYKASVQMIVGLFTFPLFYWLQLKLIGYYFNVEFWEILFLIIVFLIAGYIAMYYWVEVKGFKRVFHFYFFVKKDKKRSILKLRDEILTNIEIAKASLKN</sequence>
<evidence type="ECO:0000313" key="3">
    <source>
        <dbReference type="EMBL" id="SNR46431.1"/>
    </source>
</evidence>
<dbReference type="Proteomes" id="UP000198384">
    <property type="component" value="Unassembled WGS sequence"/>
</dbReference>
<dbReference type="EMBL" id="FZNT01000003">
    <property type="protein sequence ID" value="SNR46431.1"/>
    <property type="molecule type" value="Genomic_DNA"/>
</dbReference>
<dbReference type="AlphaFoldDB" id="A0A238WJD1"/>
<keyword evidence="4" id="KW-1185">Reference proteome</keyword>
<organism evidence="3 4">
    <name type="scientific">Lutibacter agarilyticus</name>
    <dbReference type="NCBI Taxonomy" id="1109740"/>
    <lineage>
        <taxon>Bacteria</taxon>
        <taxon>Pseudomonadati</taxon>
        <taxon>Bacteroidota</taxon>
        <taxon>Flavobacteriia</taxon>
        <taxon>Flavobacteriales</taxon>
        <taxon>Flavobacteriaceae</taxon>
        <taxon>Lutibacter</taxon>
    </lineage>
</organism>
<evidence type="ECO:0000256" key="1">
    <source>
        <dbReference type="SAM" id="Phobius"/>
    </source>
</evidence>
<keyword evidence="1" id="KW-0472">Membrane</keyword>
<feature type="domain" description="Phospholipid/glycerol acyltransferase" evidence="2">
    <location>
        <begin position="35"/>
        <end position="164"/>
    </location>
</feature>
<dbReference type="GO" id="GO:0004366">
    <property type="term" value="F:glycerol-3-phosphate O-acyltransferase activity"/>
    <property type="evidence" value="ECO:0007669"/>
    <property type="project" value="TreeGrafter"/>
</dbReference>
<protein>
    <submittedName>
        <fullName evidence="3">1-acyl-sn-glycerol-3-phosphate acyltransferases</fullName>
    </submittedName>
</protein>
<feature type="transmembrane region" description="Helical" evidence="1">
    <location>
        <begin position="311"/>
        <end position="331"/>
    </location>
</feature>
<dbReference type="OrthoDB" id="9806008at2"/>
<dbReference type="SMART" id="SM00563">
    <property type="entry name" value="PlsC"/>
    <property type="match status" value="1"/>
</dbReference>
<keyword evidence="1" id="KW-1133">Transmembrane helix</keyword>
<dbReference type="Pfam" id="PF01553">
    <property type="entry name" value="Acyltransferase"/>
    <property type="match status" value="1"/>
</dbReference>
<keyword evidence="1" id="KW-0812">Transmembrane</keyword>
<feature type="transmembrane region" description="Helical" evidence="1">
    <location>
        <begin position="351"/>
        <end position="369"/>
    </location>
</feature>
<dbReference type="CDD" id="cd07992">
    <property type="entry name" value="LPLAT_AAK14816-like"/>
    <property type="match status" value="1"/>
</dbReference>
<keyword evidence="3" id="KW-0808">Transferase</keyword>
<dbReference type="PANTHER" id="PTHR31605:SF0">
    <property type="entry name" value="GLYCEROL-3-PHOSPHATE O-ACYLTRANSFERASE 1"/>
    <property type="match status" value="1"/>
</dbReference>
<gene>
    <name evidence="3" type="ORF">SAMN06265371_103264</name>
</gene>
<dbReference type="SUPFAM" id="SSF69593">
    <property type="entry name" value="Glycerol-3-phosphate (1)-acyltransferase"/>
    <property type="match status" value="1"/>
</dbReference>
<dbReference type="GO" id="GO:0008654">
    <property type="term" value="P:phospholipid biosynthetic process"/>
    <property type="evidence" value="ECO:0007669"/>
    <property type="project" value="TreeGrafter"/>
</dbReference>
<dbReference type="InterPro" id="IPR002123">
    <property type="entry name" value="Plipid/glycerol_acylTrfase"/>
</dbReference>
<dbReference type="RefSeq" id="WP_089380926.1">
    <property type="nucleotide sequence ID" value="NZ_FZNT01000003.1"/>
</dbReference>
<dbReference type="GO" id="GO:0016287">
    <property type="term" value="F:glycerone-phosphate O-acyltransferase activity"/>
    <property type="evidence" value="ECO:0007669"/>
    <property type="project" value="TreeGrafter"/>
</dbReference>
<dbReference type="PANTHER" id="PTHR31605">
    <property type="entry name" value="GLYCEROL-3-PHOSPHATE O-ACYLTRANSFERASE 1"/>
    <property type="match status" value="1"/>
</dbReference>
<accession>A0A238WJD1</accession>
<evidence type="ECO:0000259" key="2">
    <source>
        <dbReference type="SMART" id="SM00563"/>
    </source>
</evidence>